<evidence type="ECO:0000313" key="2">
    <source>
        <dbReference type="Proteomes" id="UP001596044"/>
    </source>
</evidence>
<keyword evidence="2" id="KW-1185">Reference proteome</keyword>
<dbReference type="EMBL" id="JBHSMJ010000051">
    <property type="protein sequence ID" value="MFC5452371.1"/>
    <property type="molecule type" value="Genomic_DNA"/>
</dbReference>
<gene>
    <name evidence="1" type="ORF">ACFPOG_29610</name>
</gene>
<accession>A0ABW0KIC3</accession>
<proteinExistence type="predicted"/>
<dbReference type="RefSeq" id="WP_270880648.1">
    <property type="nucleotide sequence ID" value="NZ_JAQFVF010000034.1"/>
</dbReference>
<name>A0ABW0KIC3_9BACL</name>
<dbReference type="Proteomes" id="UP001596044">
    <property type="component" value="Unassembled WGS sequence"/>
</dbReference>
<sequence>MGVSEFDSKDDVEVGDIVFLKSDRMRYHIRDIRLAHSPSNKVEMEYQLLCGNGGKIIDWLKRDSFDVFERGIEGDYTPR</sequence>
<protein>
    <recommendedName>
        <fullName evidence="3">DUF3850 domain-containing protein</fullName>
    </recommendedName>
</protein>
<evidence type="ECO:0000313" key="1">
    <source>
        <dbReference type="EMBL" id="MFC5452371.1"/>
    </source>
</evidence>
<comment type="caution">
    <text evidence="1">The sequence shown here is derived from an EMBL/GenBank/DDBJ whole genome shotgun (WGS) entry which is preliminary data.</text>
</comment>
<reference evidence="2" key="1">
    <citation type="journal article" date="2019" name="Int. J. Syst. Evol. Microbiol.">
        <title>The Global Catalogue of Microorganisms (GCM) 10K type strain sequencing project: providing services to taxonomists for standard genome sequencing and annotation.</title>
        <authorList>
            <consortium name="The Broad Institute Genomics Platform"/>
            <consortium name="The Broad Institute Genome Sequencing Center for Infectious Disease"/>
            <person name="Wu L."/>
            <person name="Ma J."/>
        </authorList>
    </citation>
    <scope>NUCLEOTIDE SEQUENCE [LARGE SCALE GENOMIC DNA]</scope>
    <source>
        <strain evidence="2">KACC 11904</strain>
    </source>
</reference>
<evidence type="ECO:0008006" key="3">
    <source>
        <dbReference type="Google" id="ProtNLM"/>
    </source>
</evidence>
<organism evidence="1 2">
    <name type="scientific">Paenibacillus aestuarii</name>
    <dbReference type="NCBI Taxonomy" id="516965"/>
    <lineage>
        <taxon>Bacteria</taxon>
        <taxon>Bacillati</taxon>
        <taxon>Bacillota</taxon>
        <taxon>Bacilli</taxon>
        <taxon>Bacillales</taxon>
        <taxon>Paenibacillaceae</taxon>
        <taxon>Paenibacillus</taxon>
    </lineage>
</organism>